<evidence type="ECO:0000256" key="4">
    <source>
        <dbReference type="ARBA" id="ARBA00022989"/>
    </source>
</evidence>
<dbReference type="CTD" id="20212832"/>
<evidence type="ECO:0000256" key="1">
    <source>
        <dbReference type="ARBA" id="ARBA00004141"/>
    </source>
</evidence>
<reference evidence="9 11" key="2">
    <citation type="journal article" date="2013" name="Nature">
        <title>Insights into bilaterian evolution from three spiralian genomes.</title>
        <authorList>
            <person name="Simakov O."/>
            <person name="Marletaz F."/>
            <person name="Cho S.J."/>
            <person name="Edsinger-Gonzales E."/>
            <person name="Havlak P."/>
            <person name="Hellsten U."/>
            <person name="Kuo D.H."/>
            <person name="Larsson T."/>
            <person name="Lv J."/>
            <person name="Arendt D."/>
            <person name="Savage R."/>
            <person name="Osoegawa K."/>
            <person name="de Jong P."/>
            <person name="Grimwood J."/>
            <person name="Chapman J.A."/>
            <person name="Shapiro H."/>
            <person name="Aerts A."/>
            <person name="Otillar R.P."/>
            <person name="Terry A.Y."/>
            <person name="Boore J.L."/>
            <person name="Grigoriev I.V."/>
            <person name="Lindberg D.R."/>
            <person name="Seaver E.C."/>
            <person name="Weisblat D.A."/>
            <person name="Putnam N.H."/>
            <person name="Rokhsar D.S."/>
        </authorList>
    </citation>
    <scope>NUCLEOTIDE SEQUENCE</scope>
</reference>
<dbReference type="AlphaFoldDB" id="T1FVI6"/>
<evidence type="ECO:0000256" key="8">
    <source>
        <dbReference type="SAM" id="Phobius"/>
    </source>
</evidence>
<keyword evidence="11" id="KW-1185">Reference proteome</keyword>
<keyword evidence="5 8" id="KW-0472">Membrane</keyword>
<feature type="compositionally biased region" description="Pro residues" evidence="7">
    <location>
        <begin position="314"/>
        <end position="324"/>
    </location>
</feature>
<accession>T1FVI6</accession>
<dbReference type="GO" id="GO:0015250">
    <property type="term" value="F:water channel activity"/>
    <property type="evidence" value="ECO:0000318"/>
    <property type="project" value="GO_Central"/>
</dbReference>
<proteinExistence type="inferred from homology"/>
<evidence type="ECO:0000313" key="11">
    <source>
        <dbReference type="Proteomes" id="UP000015101"/>
    </source>
</evidence>
<evidence type="ECO:0000256" key="2">
    <source>
        <dbReference type="ARBA" id="ARBA00006175"/>
    </source>
</evidence>
<evidence type="ECO:0000256" key="6">
    <source>
        <dbReference type="RuleBase" id="RU000477"/>
    </source>
</evidence>
<feature type="transmembrane region" description="Helical" evidence="8">
    <location>
        <begin position="161"/>
        <end position="185"/>
    </location>
</feature>
<dbReference type="eggNOG" id="KOG0223">
    <property type="taxonomic scope" value="Eukaryota"/>
</dbReference>
<name>T1FVI6_HELRO</name>
<dbReference type="STRING" id="6412.T1FVI6"/>
<keyword evidence="6" id="KW-0813">Transport</keyword>
<dbReference type="EnsemblMetazoa" id="HelroT193953">
    <property type="protein sequence ID" value="HelroP193953"/>
    <property type="gene ID" value="HelroG193953"/>
</dbReference>
<sequence>MTRLLEDVKHFKFWRCLLAEFVGSMVLVLVGCGAWIHTPNQEHPDSVRIALAFGLTYTALLYVFKSISEGQIVSSVTLALLATRRTSVMRSLLYLVGQLLGAVLGASFVFGVTSFEQRNSTYHRIESHAFGVEFFATFFFVFVFFACYDKKAPEDGGVPESVCPFLIGVTFAAASLFAIPFSGASMNPSRSFGPALIGGVWSKHWVYWFGPILGGVFGGALYDLFFSQKASFERLKSCFLVFHRKETPQQQQQQQQPINHQGGDEEDERRDVEAGLKHHARNYQPIITAKPPKPPKSDGPKRGIRFHQPLLSQHPPPPLPPPPNFSSGHQPTCLHSAKIKSHFTKSPNLTDSPNYANVSYEDFLKSTSKESAVQCNCAVPY</sequence>
<dbReference type="Pfam" id="PF00230">
    <property type="entry name" value="MIP"/>
    <property type="match status" value="1"/>
</dbReference>
<feature type="transmembrane region" description="Helical" evidence="8">
    <location>
        <begin position="92"/>
        <end position="115"/>
    </location>
</feature>
<keyword evidence="4 8" id="KW-1133">Transmembrane helix</keyword>
<evidence type="ECO:0000256" key="5">
    <source>
        <dbReference type="ARBA" id="ARBA00023136"/>
    </source>
</evidence>
<reference evidence="10" key="3">
    <citation type="submission" date="2015-06" db="UniProtKB">
        <authorList>
            <consortium name="EnsemblMetazoa"/>
        </authorList>
    </citation>
    <scope>IDENTIFICATION</scope>
</reference>
<dbReference type="InParanoid" id="T1FVI6"/>
<dbReference type="InterPro" id="IPR023271">
    <property type="entry name" value="Aquaporin-like"/>
</dbReference>
<feature type="transmembrane region" description="Helical" evidence="8">
    <location>
        <begin position="48"/>
        <end position="64"/>
    </location>
</feature>
<evidence type="ECO:0000313" key="9">
    <source>
        <dbReference type="EMBL" id="ESN93758.1"/>
    </source>
</evidence>
<dbReference type="OrthoDB" id="3222at2759"/>
<dbReference type="KEGG" id="hro:HELRODRAFT_193953"/>
<organism evidence="10 11">
    <name type="scientific">Helobdella robusta</name>
    <name type="common">Californian leech</name>
    <dbReference type="NCBI Taxonomy" id="6412"/>
    <lineage>
        <taxon>Eukaryota</taxon>
        <taxon>Metazoa</taxon>
        <taxon>Spiralia</taxon>
        <taxon>Lophotrochozoa</taxon>
        <taxon>Annelida</taxon>
        <taxon>Clitellata</taxon>
        <taxon>Hirudinea</taxon>
        <taxon>Rhynchobdellida</taxon>
        <taxon>Glossiphoniidae</taxon>
        <taxon>Helobdella</taxon>
    </lineage>
</organism>
<dbReference type="EMBL" id="KB097594">
    <property type="protein sequence ID" value="ESN93758.1"/>
    <property type="molecule type" value="Genomic_DNA"/>
</dbReference>
<protein>
    <recommendedName>
        <fullName evidence="12">Aquaporin</fullName>
    </recommendedName>
</protein>
<dbReference type="SUPFAM" id="SSF81338">
    <property type="entry name" value="Aquaporin-like"/>
    <property type="match status" value="1"/>
</dbReference>
<dbReference type="FunFam" id="1.20.1080.10:FF:000052">
    <property type="entry name" value="Predicted protein"/>
    <property type="match status" value="1"/>
</dbReference>
<dbReference type="HOGENOM" id="CLU_726241_0_0_1"/>
<evidence type="ECO:0000313" key="10">
    <source>
        <dbReference type="EnsemblMetazoa" id="HelroP193953"/>
    </source>
</evidence>
<evidence type="ECO:0008006" key="12">
    <source>
        <dbReference type="Google" id="ProtNLM"/>
    </source>
</evidence>
<dbReference type="GeneID" id="20212832"/>
<feature type="transmembrane region" description="Helical" evidence="8">
    <location>
        <begin position="205"/>
        <end position="226"/>
    </location>
</feature>
<feature type="transmembrane region" description="Helical" evidence="8">
    <location>
        <begin position="127"/>
        <end position="149"/>
    </location>
</feature>
<dbReference type="Proteomes" id="UP000015101">
    <property type="component" value="Unassembled WGS sequence"/>
</dbReference>
<dbReference type="Gene3D" id="1.20.1080.10">
    <property type="entry name" value="Glycerol uptake facilitator protein"/>
    <property type="match status" value="1"/>
</dbReference>
<dbReference type="PANTHER" id="PTHR19139">
    <property type="entry name" value="AQUAPORIN TRANSPORTER"/>
    <property type="match status" value="1"/>
</dbReference>
<dbReference type="GO" id="GO:0005886">
    <property type="term" value="C:plasma membrane"/>
    <property type="evidence" value="ECO:0000318"/>
    <property type="project" value="GO_Central"/>
</dbReference>
<comment type="similarity">
    <text evidence="2 6">Belongs to the MIP/aquaporin (TC 1.A.8) family.</text>
</comment>
<dbReference type="PROSITE" id="PS51257">
    <property type="entry name" value="PROKAR_LIPOPROTEIN"/>
    <property type="match status" value="1"/>
</dbReference>
<evidence type="ECO:0000256" key="7">
    <source>
        <dbReference type="SAM" id="MobiDB-lite"/>
    </source>
</evidence>
<dbReference type="PANTHER" id="PTHR19139:SF199">
    <property type="entry name" value="MIP17260P"/>
    <property type="match status" value="1"/>
</dbReference>
<feature type="region of interest" description="Disordered" evidence="7">
    <location>
        <begin position="248"/>
        <end position="329"/>
    </location>
</feature>
<comment type="subcellular location">
    <subcellularLocation>
        <location evidence="1">Membrane</location>
        <topology evidence="1">Multi-pass membrane protein</topology>
    </subcellularLocation>
</comment>
<dbReference type="EMBL" id="AMQM01007289">
    <property type="status" value="NOT_ANNOTATED_CDS"/>
    <property type="molecule type" value="Genomic_DNA"/>
</dbReference>
<dbReference type="PRINTS" id="PR00783">
    <property type="entry name" value="MINTRINSICP"/>
</dbReference>
<feature type="transmembrane region" description="Helical" evidence="8">
    <location>
        <begin position="12"/>
        <end position="36"/>
    </location>
</feature>
<dbReference type="InterPro" id="IPR034294">
    <property type="entry name" value="Aquaporin_transptr"/>
</dbReference>
<evidence type="ECO:0000256" key="3">
    <source>
        <dbReference type="ARBA" id="ARBA00022692"/>
    </source>
</evidence>
<reference evidence="11" key="1">
    <citation type="submission" date="2012-12" db="EMBL/GenBank/DDBJ databases">
        <authorList>
            <person name="Hellsten U."/>
            <person name="Grimwood J."/>
            <person name="Chapman J.A."/>
            <person name="Shapiro H."/>
            <person name="Aerts A."/>
            <person name="Otillar R.P."/>
            <person name="Terry A.Y."/>
            <person name="Boore J.L."/>
            <person name="Simakov O."/>
            <person name="Marletaz F."/>
            <person name="Cho S.-J."/>
            <person name="Edsinger-Gonzales E."/>
            <person name="Havlak P."/>
            <person name="Kuo D.-H."/>
            <person name="Larsson T."/>
            <person name="Lv J."/>
            <person name="Arendt D."/>
            <person name="Savage R."/>
            <person name="Osoegawa K."/>
            <person name="de Jong P."/>
            <person name="Lindberg D.R."/>
            <person name="Seaver E.C."/>
            <person name="Weisblat D.A."/>
            <person name="Putnam N.H."/>
            <person name="Grigoriev I.V."/>
            <person name="Rokhsar D.S."/>
        </authorList>
    </citation>
    <scope>NUCLEOTIDE SEQUENCE</scope>
</reference>
<keyword evidence="3 6" id="KW-0812">Transmembrane</keyword>
<dbReference type="RefSeq" id="XP_009028174.1">
    <property type="nucleotide sequence ID" value="XM_009029926.1"/>
</dbReference>
<dbReference type="InterPro" id="IPR000425">
    <property type="entry name" value="MIP"/>
</dbReference>
<dbReference type="GO" id="GO:0006833">
    <property type="term" value="P:water transport"/>
    <property type="evidence" value="ECO:0000318"/>
    <property type="project" value="GO_Central"/>
</dbReference>
<gene>
    <name evidence="10" type="primary">20212832</name>
    <name evidence="9" type="ORF">HELRODRAFT_193953</name>
</gene>